<keyword evidence="3" id="KW-1185">Reference proteome</keyword>
<evidence type="ECO:0000313" key="3">
    <source>
        <dbReference type="Proteomes" id="UP000284824"/>
    </source>
</evidence>
<name>A0A438MIC6_9ACTN</name>
<comment type="caution">
    <text evidence="2">The sequence shown here is derived from an EMBL/GenBank/DDBJ whole genome shotgun (WGS) entry which is preliminary data.</text>
</comment>
<evidence type="ECO:0000313" key="2">
    <source>
        <dbReference type="EMBL" id="RVX45181.1"/>
    </source>
</evidence>
<dbReference type="EMBL" id="SAUN01000001">
    <property type="protein sequence ID" value="RVX45181.1"/>
    <property type="molecule type" value="Genomic_DNA"/>
</dbReference>
<accession>A0A438MIC6</accession>
<feature type="region of interest" description="Disordered" evidence="1">
    <location>
        <begin position="1"/>
        <end position="55"/>
    </location>
</feature>
<proteinExistence type="predicted"/>
<gene>
    <name evidence="2" type="ORF">EDD27_7963</name>
</gene>
<reference evidence="2 3" key="1">
    <citation type="submission" date="2019-01" db="EMBL/GenBank/DDBJ databases">
        <title>Sequencing the genomes of 1000 actinobacteria strains.</title>
        <authorList>
            <person name="Klenk H.-P."/>
        </authorList>
    </citation>
    <scope>NUCLEOTIDE SEQUENCE [LARGE SCALE GENOMIC DNA]</scope>
    <source>
        <strain evidence="2 3">DSM 43925</strain>
    </source>
</reference>
<dbReference type="AlphaFoldDB" id="A0A438MIC6"/>
<protein>
    <submittedName>
        <fullName evidence="2">Uncharacterized protein</fullName>
    </submittedName>
</protein>
<evidence type="ECO:0000256" key="1">
    <source>
        <dbReference type="SAM" id="MobiDB-lite"/>
    </source>
</evidence>
<organism evidence="2 3">
    <name type="scientific">Nonomuraea polychroma</name>
    <dbReference type="NCBI Taxonomy" id="46176"/>
    <lineage>
        <taxon>Bacteria</taxon>
        <taxon>Bacillati</taxon>
        <taxon>Actinomycetota</taxon>
        <taxon>Actinomycetes</taxon>
        <taxon>Streptosporangiales</taxon>
        <taxon>Streptosporangiaceae</taxon>
        <taxon>Nonomuraea</taxon>
    </lineage>
</organism>
<feature type="compositionally biased region" description="Polar residues" evidence="1">
    <location>
        <begin position="42"/>
        <end position="55"/>
    </location>
</feature>
<dbReference type="Proteomes" id="UP000284824">
    <property type="component" value="Unassembled WGS sequence"/>
</dbReference>
<sequence>MGRRPSDSVRTYIGSGGGNGFTTAPDVVRFTTALQEDETRCDGTSQQSARTRGKA</sequence>